<dbReference type="EMBL" id="JAESHT010000047">
    <property type="protein sequence ID" value="MBL3675768.1"/>
    <property type="molecule type" value="Genomic_DNA"/>
</dbReference>
<evidence type="ECO:0000313" key="6">
    <source>
        <dbReference type="EMBL" id="MBL3675768.1"/>
    </source>
</evidence>
<evidence type="ECO:0000259" key="5">
    <source>
        <dbReference type="Pfam" id="PF09084"/>
    </source>
</evidence>
<evidence type="ECO:0000256" key="1">
    <source>
        <dbReference type="ARBA" id="ARBA00004418"/>
    </source>
</evidence>
<evidence type="ECO:0000256" key="4">
    <source>
        <dbReference type="SAM" id="SignalP"/>
    </source>
</evidence>
<proteinExistence type="inferred from homology"/>
<feature type="chain" id="PRO_5047486290" evidence="4">
    <location>
        <begin position="26"/>
        <end position="350"/>
    </location>
</feature>
<dbReference type="RefSeq" id="WP_191313219.1">
    <property type="nucleotide sequence ID" value="NZ_BNCL01000049.1"/>
</dbReference>
<sequence length="350" mass="37980">MNKVKATFLSFVGGGLLFLGVPAFAQSDKVAISISYQPAIYGLGIEIATAKGWWEEAGLDPQFTMFPSGAPQIAAAAAGDWDVGLIGAPPAVLGASRIGLQTIGVATVEGNANVVLARPDQAEQIRDDPSLLKGKPFLLSTNSTAEYAAWGCLSKLGLQKGDMQFVNLSPSQIVSAFTNGEGTLAATFTPFAYTIEQHAGAVRLCSAADADLFLLSAIVVRPEYAEADKQAVAKFLATYLRAIQWIKNNQEEAQTMLKEFYAKNGVLIEDKYMLQEMSQDRQQYSLEQQLEAFSRASGPSTIDQAFDSFMDYLIETGTIQQKLEPESFISDEYLQMIEADPELKAWANNQ</sequence>
<dbReference type="SUPFAM" id="SSF53850">
    <property type="entry name" value="Periplasmic binding protein-like II"/>
    <property type="match status" value="1"/>
</dbReference>
<feature type="domain" description="SsuA/THI5-like" evidence="5">
    <location>
        <begin position="44"/>
        <end position="253"/>
    </location>
</feature>
<dbReference type="Gene3D" id="3.40.190.10">
    <property type="entry name" value="Periplasmic binding protein-like II"/>
    <property type="match status" value="2"/>
</dbReference>
<comment type="subcellular location">
    <subcellularLocation>
        <location evidence="1">Periplasm</location>
    </subcellularLocation>
</comment>
<accession>A0ABS1SAJ7</accession>
<protein>
    <submittedName>
        <fullName evidence="6">ABC transporter substrate-binding protein</fullName>
    </submittedName>
</protein>
<gene>
    <name evidence="6" type="ORF">JL111_20120</name>
</gene>
<feature type="signal peptide" evidence="4">
    <location>
        <begin position="1"/>
        <end position="25"/>
    </location>
</feature>
<organism evidence="6 7">
    <name type="scientific">Paracoccus aerius</name>
    <dbReference type="NCBI Taxonomy" id="1915382"/>
    <lineage>
        <taxon>Bacteria</taxon>
        <taxon>Pseudomonadati</taxon>
        <taxon>Pseudomonadota</taxon>
        <taxon>Alphaproteobacteria</taxon>
        <taxon>Rhodobacterales</taxon>
        <taxon>Paracoccaceae</taxon>
        <taxon>Paracoccus</taxon>
    </lineage>
</organism>
<reference evidence="6 7" key="1">
    <citation type="submission" date="2021-01" db="EMBL/GenBank/DDBJ databases">
        <title>011410 draft genome.</title>
        <authorList>
            <person name="Lang L."/>
        </authorList>
    </citation>
    <scope>NUCLEOTIDE SEQUENCE [LARGE SCALE GENOMIC DNA]</scope>
    <source>
        <strain evidence="6 7">KCTC 42845</strain>
    </source>
</reference>
<evidence type="ECO:0000256" key="3">
    <source>
        <dbReference type="ARBA" id="ARBA00022729"/>
    </source>
</evidence>
<dbReference type="PANTHER" id="PTHR30024:SF47">
    <property type="entry name" value="TAURINE-BINDING PERIPLASMIC PROTEIN"/>
    <property type="match status" value="1"/>
</dbReference>
<name>A0ABS1SAJ7_9RHOB</name>
<comment type="caution">
    <text evidence="6">The sequence shown here is derived from an EMBL/GenBank/DDBJ whole genome shotgun (WGS) entry which is preliminary data.</text>
</comment>
<comment type="similarity">
    <text evidence="2">Belongs to the bacterial solute-binding protein SsuA/TauA family.</text>
</comment>
<dbReference type="InterPro" id="IPR015168">
    <property type="entry name" value="SsuA/THI5"/>
</dbReference>
<keyword evidence="7" id="KW-1185">Reference proteome</keyword>
<dbReference type="PANTHER" id="PTHR30024">
    <property type="entry name" value="ALIPHATIC SULFONATES-BINDING PROTEIN-RELATED"/>
    <property type="match status" value="1"/>
</dbReference>
<keyword evidence="3 4" id="KW-0732">Signal</keyword>
<dbReference type="Pfam" id="PF09084">
    <property type="entry name" value="NMT1"/>
    <property type="match status" value="1"/>
</dbReference>
<dbReference type="Proteomes" id="UP000644749">
    <property type="component" value="Unassembled WGS sequence"/>
</dbReference>
<evidence type="ECO:0000256" key="2">
    <source>
        <dbReference type="ARBA" id="ARBA00010742"/>
    </source>
</evidence>
<evidence type="ECO:0000313" key="7">
    <source>
        <dbReference type="Proteomes" id="UP000644749"/>
    </source>
</evidence>